<proteinExistence type="predicted"/>
<name>A0AAU8IUI2_9ACTN</name>
<feature type="transmembrane region" description="Helical" evidence="1">
    <location>
        <begin position="68"/>
        <end position="98"/>
    </location>
</feature>
<feature type="transmembrane region" description="Helical" evidence="1">
    <location>
        <begin position="152"/>
        <end position="179"/>
    </location>
</feature>
<feature type="transmembrane region" description="Helical" evidence="1">
    <location>
        <begin position="36"/>
        <end position="56"/>
    </location>
</feature>
<accession>A0AAU8IUI2</accession>
<keyword evidence="1" id="KW-1133">Transmembrane helix</keyword>
<reference evidence="2" key="1">
    <citation type="submission" date="2024-06" db="EMBL/GenBank/DDBJ databases">
        <title>Streptomyces sp. strain HUAS MG91 genome sequences.</title>
        <authorList>
            <person name="Mo P."/>
        </authorList>
    </citation>
    <scope>NUCLEOTIDE SEQUENCE</scope>
    <source>
        <strain evidence="2">HUAS MG91</strain>
    </source>
</reference>
<evidence type="ECO:0000256" key="1">
    <source>
        <dbReference type="SAM" id="Phobius"/>
    </source>
</evidence>
<sequence length="194" mass="20238">MTSPRSAYVVAPALFGAYGVIRLLDGLDGTKGPGLAWTTGHLCFLVGLGFFVRAFAAMRAAAGRSDRWATAGLVAAVAGSFALAVQFGVDIVTGLMAADHAEMGRLSDTFGSLPGAELAFYAVGPMFFFVGQVILAVRLYALRRLPVWAPCLVFAASLLPLTTKDLIPLGAVLLLLGYAPLWRSGASRTALTSA</sequence>
<keyword evidence="1" id="KW-0812">Transmembrane</keyword>
<keyword evidence="1" id="KW-0472">Membrane</keyword>
<gene>
    <name evidence="2" type="ORF">ABII15_16510</name>
</gene>
<protein>
    <submittedName>
        <fullName evidence="2">Uncharacterized protein</fullName>
    </submittedName>
</protein>
<feature type="transmembrane region" description="Helical" evidence="1">
    <location>
        <begin position="7"/>
        <end position="24"/>
    </location>
</feature>
<dbReference type="KEGG" id="stac:ABII15_16510"/>
<dbReference type="AlphaFoldDB" id="A0AAU8IUI2"/>
<dbReference type="EMBL" id="CP159534">
    <property type="protein sequence ID" value="XCJ71473.1"/>
    <property type="molecule type" value="Genomic_DNA"/>
</dbReference>
<evidence type="ECO:0000313" key="2">
    <source>
        <dbReference type="EMBL" id="XCJ71473.1"/>
    </source>
</evidence>
<organism evidence="2">
    <name type="scientific">Streptomyces tabacisoli</name>
    <dbReference type="NCBI Taxonomy" id="3156398"/>
    <lineage>
        <taxon>Bacteria</taxon>
        <taxon>Bacillati</taxon>
        <taxon>Actinomycetota</taxon>
        <taxon>Actinomycetes</taxon>
        <taxon>Kitasatosporales</taxon>
        <taxon>Streptomycetaceae</taxon>
        <taxon>Streptomyces</taxon>
    </lineage>
</organism>
<feature type="transmembrane region" description="Helical" evidence="1">
    <location>
        <begin position="118"/>
        <end position="140"/>
    </location>
</feature>
<dbReference type="RefSeq" id="WP_353943086.1">
    <property type="nucleotide sequence ID" value="NZ_CP159534.1"/>
</dbReference>